<dbReference type="HOGENOM" id="CLU_3305369_0_0_5"/>
<keyword evidence="1" id="KW-0472">Membrane</keyword>
<dbReference type="Proteomes" id="UP000008947">
    <property type="component" value="Unassembled WGS sequence"/>
</dbReference>
<evidence type="ECO:0000313" key="3">
    <source>
        <dbReference type="Proteomes" id="UP000008947"/>
    </source>
</evidence>
<gene>
    <name evidence="2" type="ORF">MCQ_01047</name>
</gene>
<dbReference type="EMBL" id="AILU01000033">
    <property type="protein sequence ID" value="EJF78668.1"/>
    <property type="molecule type" value="Genomic_DNA"/>
</dbReference>
<name>J0YUK6_9HYPH</name>
<proteinExistence type="predicted"/>
<reference evidence="2 3" key="1">
    <citation type="submission" date="2012-03" db="EMBL/GenBank/DDBJ databases">
        <title>The Genome Sequence of Bartonella washoensis Sb944nv.</title>
        <authorList>
            <consortium name="The Broad Institute Genome Sequencing Platform"/>
            <consortium name="The Broad Institute Genome Sequencing Center for Infectious Disease"/>
            <person name="Feldgarden M."/>
            <person name="Kirby J."/>
            <person name="Kosoy M."/>
            <person name="Birtles R."/>
            <person name="Probert W.S."/>
            <person name="Chiaraviglio L."/>
            <person name="Young S.K."/>
            <person name="Zeng Q."/>
            <person name="Gargeya S."/>
            <person name="Fitzgerald M."/>
            <person name="Haas B."/>
            <person name="Abouelleil A."/>
            <person name="Alvarado L."/>
            <person name="Arachchi H.M."/>
            <person name="Berlin A."/>
            <person name="Chapman S.B."/>
            <person name="Gearin G."/>
            <person name="Goldberg J."/>
            <person name="Griggs A."/>
            <person name="Gujja S."/>
            <person name="Hansen M."/>
            <person name="Heiman D."/>
            <person name="Howarth C."/>
            <person name="Larimer J."/>
            <person name="Lui A."/>
            <person name="MacDonald P.J.P."/>
            <person name="McCowen C."/>
            <person name="Montmayeur A."/>
            <person name="Murphy C."/>
            <person name="Neiman D."/>
            <person name="Pearson M."/>
            <person name="Priest M."/>
            <person name="Roberts A."/>
            <person name="Saif S."/>
            <person name="Shea T."/>
            <person name="Sisk P."/>
            <person name="Stolte C."/>
            <person name="Sykes S."/>
            <person name="Wortman J."/>
            <person name="Nusbaum C."/>
            <person name="Birren B."/>
        </authorList>
    </citation>
    <scope>NUCLEOTIDE SEQUENCE [LARGE SCALE GENOMIC DNA]</scope>
    <source>
        <strain evidence="2 3">Sb944nv</strain>
    </source>
</reference>
<sequence>MSTYLVCRLFAEMWLLILLVYRLLKILSFFMKSIRLFFL</sequence>
<dbReference type="AlphaFoldDB" id="J0YUK6"/>
<comment type="caution">
    <text evidence="2">The sequence shown here is derived from an EMBL/GenBank/DDBJ whole genome shotgun (WGS) entry which is preliminary data.</text>
</comment>
<keyword evidence="1" id="KW-1133">Transmembrane helix</keyword>
<dbReference type="PATRIC" id="fig|1094563.3.peg.1181"/>
<accession>J0YUK6</accession>
<evidence type="ECO:0000256" key="1">
    <source>
        <dbReference type="SAM" id="Phobius"/>
    </source>
</evidence>
<protein>
    <submittedName>
        <fullName evidence="2">Uncharacterized protein</fullName>
    </submittedName>
</protein>
<keyword evidence="1" id="KW-0812">Transmembrane</keyword>
<organism evidence="2 3">
    <name type="scientific">Candidatus Bartonella washoeensis Sb944nv</name>
    <dbReference type="NCBI Taxonomy" id="1094563"/>
    <lineage>
        <taxon>Bacteria</taxon>
        <taxon>Pseudomonadati</taxon>
        <taxon>Pseudomonadota</taxon>
        <taxon>Alphaproteobacteria</taxon>
        <taxon>Hyphomicrobiales</taxon>
        <taxon>Bartonellaceae</taxon>
        <taxon>Bartonella</taxon>
    </lineage>
</organism>
<feature type="transmembrane region" description="Helical" evidence="1">
    <location>
        <begin position="13"/>
        <end position="31"/>
    </location>
</feature>
<keyword evidence="3" id="KW-1185">Reference proteome</keyword>
<evidence type="ECO:0000313" key="2">
    <source>
        <dbReference type="EMBL" id="EJF78668.1"/>
    </source>
</evidence>